<protein>
    <recommendedName>
        <fullName evidence="2">Reverse transcriptase Ty1/copia-type domain-containing protein</fullName>
    </recommendedName>
</protein>
<keyword evidence="1" id="KW-0472">Membrane</keyword>
<organism evidence="3 4">
    <name type="scientific">Paspalum notatum var. saurae</name>
    <dbReference type="NCBI Taxonomy" id="547442"/>
    <lineage>
        <taxon>Eukaryota</taxon>
        <taxon>Viridiplantae</taxon>
        <taxon>Streptophyta</taxon>
        <taxon>Embryophyta</taxon>
        <taxon>Tracheophyta</taxon>
        <taxon>Spermatophyta</taxon>
        <taxon>Magnoliopsida</taxon>
        <taxon>Liliopsida</taxon>
        <taxon>Poales</taxon>
        <taxon>Poaceae</taxon>
        <taxon>PACMAD clade</taxon>
        <taxon>Panicoideae</taxon>
        <taxon>Andropogonodae</taxon>
        <taxon>Paspaleae</taxon>
        <taxon>Paspalinae</taxon>
        <taxon>Paspalum</taxon>
    </lineage>
</organism>
<reference evidence="3 4" key="1">
    <citation type="submission" date="2024-02" db="EMBL/GenBank/DDBJ databases">
        <title>High-quality chromosome-scale genome assembly of Pensacola bahiagrass (Paspalum notatum Flugge var. saurae).</title>
        <authorList>
            <person name="Vega J.M."/>
            <person name="Podio M."/>
            <person name="Orjuela J."/>
            <person name="Siena L.A."/>
            <person name="Pessino S.C."/>
            <person name="Combes M.C."/>
            <person name="Mariac C."/>
            <person name="Albertini E."/>
            <person name="Pupilli F."/>
            <person name="Ortiz J.P.A."/>
            <person name="Leblanc O."/>
        </authorList>
    </citation>
    <scope>NUCLEOTIDE SEQUENCE [LARGE SCALE GENOMIC DNA]</scope>
    <source>
        <strain evidence="3">R1</strain>
        <tissue evidence="3">Leaf</tissue>
    </source>
</reference>
<feature type="transmembrane region" description="Helical" evidence="1">
    <location>
        <begin position="12"/>
        <end position="33"/>
    </location>
</feature>
<evidence type="ECO:0000313" key="4">
    <source>
        <dbReference type="Proteomes" id="UP001341281"/>
    </source>
</evidence>
<feature type="domain" description="Reverse transcriptase Ty1/copia-type" evidence="2">
    <location>
        <begin position="69"/>
        <end position="188"/>
    </location>
</feature>
<accession>A0AAQ3XBZ4</accession>
<dbReference type="Pfam" id="PF07727">
    <property type="entry name" value="RVT_2"/>
    <property type="match status" value="2"/>
</dbReference>
<dbReference type="Proteomes" id="UP001341281">
    <property type="component" value="Chromosome 09"/>
</dbReference>
<sequence length="254" mass="28938">MAHPEDQFTAGIYLGTIIFFGSICGTTLFEVDLDEERKVFDKKKKSPIEFRNTILKRYTIVLLNMDGHAWNLVEPLPSCHPIGTKWVFKNKQSENVMVVRNKARLVAQGFCQKEGIDYEETFALVACLEAIRILLAFAASKGFKLQQMDVKSTFLNGFIEKEVYVRQPPGFESAKFLDRVYKLRKALYVRVCDGFGRQDHVSLSRGGDTTIVQIYIDDIIFGGSSHTLVSSFAEQMNREFEMSLMGEIQFFLGL</sequence>
<gene>
    <name evidence="3" type="ORF">U9M48_038756</name>
</gene>
<proteinExistence type="predicted"/>
<name>A0AAQ3XBZ4_PASNO</name>
<keyword evidence="4" id="KW-1185">Reference proteome</keyword>
<keyword evidence="1" id="KW-0812">Transmembrane</keyword>
<keyword evidence="1" id="KW-1133">Transmembrane helix</keyword>
<dbReference type="AlphaFoldDB" id="A0AAQ3XBZ4"/>
<dbReference type="InterPro" id="IPR013103">
    <property type="entry name" value="RVT_2"/>
</dbReference>
<dbReference type="EMBL" id="CP144753">
    <property type="protein sequence ID" value="WVZ92710.1"/>
    <property type="molecule type" value="Genomic_DNA"/>
</dbReference>
<evidence type="ECO:0000259" key="2">
    <source>
        <dbReference type="Pfam" id="PF07727"/>
    </source>
</evidence>
<evidence type="ECO:0000256" key="1">
    <source>
        <dbReference type="SAM" id="Phobius"/>
    </source>
</evidence>
<evidence type="ECO:0000313" key="3">
    <source>
        <dbReference type="EMBL" id="WVZ92710.1"/>
    </source>
</evidence>
<feature type="domain" description="Reverse transcriptase Ty1/copia-type" evidence="2">
    <location>
        <begin position="206"/>
        <end position="254"/>
    </location>
</feature>